<accession>A0A840USW6</accession>
<dbReference type="Proteomes" id="UP000539642">
    <property type="component" value="Unassembled WGS sequence"/>
</dbReference>
<proteinExistence type="predicted"/>
<dbReference type="InterPro" id="IPR036520">
    <property type="entry name" value="UPF0759_sf"/>
</dbReference>
<reference evidence="1 2" key="1">
    <citation type="submission" date="2020-08" db="EMBL/GenBank/DDBJ databases">
        <title>Genomic Encyclopedia of Type Strains, Phase IV (KMG-IV): sequencing the most valuable type-strain genomes for metagenomic binning, comparative biology and taxonomic classification.</title>
        <authorList>
            <person name="Goeker M."/>
        </authorList>
    </citation>
    <scope>NUCLEOTIDE SEQUENCE [LARGE SCALE GENOMIC DNA]</scope>
    <source>
        <strain evidence="1 2">DSM 28570</strain>
    </source>
</reference>
<keyword evidence="2" id="KW-1185">Reference proteome</keyword>
<organism evidence="1 2">
    <name type="scientific">Desulfoprunum benzoelyticum</name>
    <dbReference type="NCBI Taxonomy" id="1506996"/>
    <lineage>
        <taxon>Bacteria</taxon>
        <taxon>Pseudomonadati</taxon>
        <taxon>Thermodesulfobacteriota</taxon>
        <taxon>Desulfobulbia</taxon>
        <taxon>Desulfobulbales</taxon>
        <taxon>Desulfobulbaceae</taxon>
        <taxon>Desulfoprunum</taxon>
    </lineage>
</organism>
<gene>
    <name evidence="1" type="ORF">HNQ81_001655</name>
</gene>
<dbReference type="SUPFAM" id="SSF117396">
    <property type="entry name" value="TM1631-like"/>
    <property type="match status" value="1"/>
</dbReference>
<dbReference type="EMBL" id="JACHEO010000007">
    <property type="protein sequence ID" value="MBB5347926.1"/>
    <property type="molecule type" value="Genomic_DNA"/>
</dbReference>
<evidence type="ECO:0000313" key="2">
    <source>
        <dbReference type="Proteomes" id="UP000539642"/>
    </source>
</evidence>
<dbReference type="PANTHER" id="PTHR30348:SF4">
    <property type="entry name" value="DUF72 DOMAIN-CONTAINING PROTEIN"/>
    <property type="match status" value="1"/>
</dbReference>
<dbReference type="PANTHER" id="PTHR30348">
    <property type="entry name" value="UNCHARACTERIZED PROTEIN YECE"/>
    <property type="match status" value="1"/>
</dbReference>
<evidence type="ECO:0000313" key="1">
    <source>
        <dbReference type="EMBL" id="MBB5347926.1"/>
    </source>
</evidence>
<dbReference type="Gene3D" id="3.20.20.410">
    <property type="entry name" value="Protein of unknown function UPF0759"/>
    <property type="match status" value="1"/>
</dbReference>
<dbReference type="Pfam" id="PF01904">
    <property type="entry name" value="DUF72"/>
    <property type="match status" value="1"/>
</dbReference>
<dbReference type="InterPro" id="IPR002763">
    <property type="entry name" value="DUF72"/>
</dbReference>
<dbReference type="AlphaFoldDB" id="A0A840USW6"/>
<protein>
    <submittedName>
        <fullName evidence="1">Uncharacterized protein YecE (DUF72 family)</fullName>
    </submittedName>
</protein>
<comment type="caution">
    <text evidence="1">The sequence shown here is derived from an EMBL/GenBank/DDBJ whole genome shotgun (WGS) entry which is preliminary data.</text>
</comment>
<name>A0A840USW6_9BACT</name>
<sequence>MDRTDLIRIGTCSWKYDSWEGLVYSRQEGRNLLAQYSRRYATVEVDQWFWSLFDKDVPVLPRADVVGEYADSVPPGFLFSIKVPNSITLTHHYSKGKGALLVPNPHFLSTGLMARFLQAIEPLGEHIGPLMFQFEYLSRQKMTSLHHFLELFEVFRQGLPEGFRYCVEIRNPNWLRSEYFDFLAAHGLGHVFLQGYYMPPIFGVYWQHREKLASPVIIRMHGGNRKDMEERTGNAWNRIVEPKDGELAELARMARDLRRRNVDILINVNNHYEGSAPRTIAKIEALLEG</sequence>
<dbReference type="RefSeq" id="WP_183350173.1">
    <property type="nucleotide sequence ID" value="NZ_JACHEO010000007.1"/>
</dbReference>